<comment type="similarity">
    <text evidence="7">Belongs to the ustYa family.</text>
</comment>
<evidence type="ECO:0000256" key="5">
    <source>
        <dbReference type="ARBA" id="ARBA00023136"/>
    </source>
</evidence>
<comment type="subcellular location">
    <subcellularLocation>
        <location evidence="1">Membrane</location>
        <topology evidence="1">Single-pass membrane protein</topology>
    </subcellularLocation>
</comment>
<name>A0AA40AJF7_9PEZI</name>
<evidence type="ECO:0000256" key="7">
    <source>
        <dbReference type="ARBA" id="ARBA00035112"/>
    </source>
</evidence>
<dbReference type="RefSeq" id="XP_060295717.1">
    <property type="nucleotide sequence ID" value="XM_060447933.1"/>
</dbReference>
<evidence type="ECO:0000313" key="9">
    <source>
        <dbReference type="EMBL" id="KAK0716924.1"/>
    </source>
</evidence>
<proteinExistence type="inferred from homology"/>
<dbReference type="PANTHER" id="PTHR33365:SF7">
    <property type="entry name" value="TAT PATHWAY SIGNAL SEQUENCE"/>
    <property type="match status" value="1"/>
</dbReference>
<dbReference type="InterPro" id="IPR021765">
    <property type="entry name" value="UstYa-like"/>
</dbReference>
<evidence type="ECO:0000256" key="2">
    <source>
        <dbReference type="ARBA" id="ARBA00022692"/>
    </source>
</evidence>
<dbReference type="GeneID" id="85331203"/>
<organism evidence="9 10">
    <name type="scientific">Lasiosphaeria miniovina</name>
    <dbReference type="NCBI Taxonomy" id="1954250"/>
    <lineage>
        <taxon>Eukaryota</taxon>
        <taxon>Fungi</taxon>
        <taxon>Dikarya</taxon>
        <taxon>Ascomycota</taxon>
        <taxon>Pezizomycotina</taxon>
        <taxon>Sordariomycetes</taxon>
        <taxon>Sordariomycetidae</taxon>
        <taxon>Sordariales</taxon>
        <taxon>Lasiosphaeriaceae</taxon>
        <taxon>Lasiosphaeria</taxon>
    </lineage>
</organism>
<evidence type="ECO:0008006" key="11">
    <source>
        <dbReference type="Google" id="ProtNLM"/>
    </source>
</evidence>
<evidence type="ECO:0000256" key="3">
    <source>
        <dbReference type="ARBA" id="ARBA00022989"/>
    </source>
</evidence>
<comment type="caution">
    <text evidence="9">The sequence shown here is derived from an EMBL/GenBank/DDBJ whole genome shotgun (WGS) entry which is preliminary data.</text>
</comment>
<keyword evidence="3 8" id="KW-1133">Transmembrane helix</keyword>
<sequence>MSPTDLTSFDADTEQCPQLLDSPLRARHNQKRSVTREQAYSFALHVLITLLVVLLWGARRSTREDPGLLPCTRGQTWSPLQDSIEYETSGKTSLDYHKFSRYSGPPSQEQDDAWDELLRPVMIRASRAEMQRAGEKFESMAALADGGGGYLATIAVYHELHCLRRLRNFVFQSRYYPNLTAAEDAYLHSHLDHCIESLRLTVMCHANLALYSFAWIDPTRDRPVATTSAQAVCARWSSVDGWARARMVSPNPAVRPRFEG</sequence>
<evidence type="ECO:0000256" key="4">
    <source>
        <dbReference type="ARBA" id="ARBA00023026"/>
    </source>
</evidence>
<keyword evidence="10" id="KW-1185">Reference proteome</keyword>
<dbReference type="GO" id="GO:0016020">
    <property type="term" value="C:membrane"/>
    <property type="evidence" value="ECO:0007669"/>
    <property type="project" value="UniProtKB-SubCell"/>
</dbReference>
<evidence type="ECO:0000256" key="6">
    <source>
        <dbReference type="ARBA" id="ARBA00023180"/>
    </source>
</evidence>
<keyword evidence="4" id="KW-0843">Virulence</keyword>
<dbReference type="PANTHER" id="PTHR33365">
    <property type="entry name" value="YALI0B05434P"/>
    <property type="match status" value="1"/>
</dbReference>
<evidence type="ECO:0000256" key="1">
    <source>
        <dbReference type="ARBA" id="ARBA00004167"/>
    </source>
</evidence>
<keyword evidence="2 8" id="KW-0812">Transmembrane</keyword>
<accession>A0AA40AJF7</accession>
<keyword evidence="6" id="KW-0325">Glycoprotein</keyword>
<protein>
    <recommendedName>
        <fullName evidence="11">Cyclochlorotine biosynthesis protein O</fullName>
    </recommendedName>
</protein>
<dbReference type="Proteomes" id="UP001172101">
    <property type="component" value="Unassembled WGS sequence"/>
</dbReference>
<gene>
    <name evidence="9" type="ORF">B0T26DRAFT_871541</name>
</gene>
<dbReference type="GO" id="GO:0043386">
    <property type="term" value="P:mycotoxin biosynthetic process"/>
    <property type="evidence" value="ECO:0007669"/>
    <property type="project" value="InterPro"/>
</dbReference>
<dbReference type="EMBL" id="JAUIRO010000004">
    <property type="protein sequence ID" value="KAK0716924.1"/>
    <property type="molecule type" value="Genomic_DNA"/>
</dbReference>
<keyword evidence="5 8" id="KW-0472">Membrane</keyword>
<dbReference type="AlphaFoldDB" id="A0AA40AJF7"/>
<feature type="transmembrane region" description="Helical" evidence="8">
    <location>
        <begin position="39"/>
        <end position="58"/>
    </location>
</feature>
<evidence type="ECO:0000256" key="8">
    <source>
        <dbReference type="SAM" id="Phobius"/>
    </source>
</evidence>
<reference evidence="9" key="1">
    <citation type="submission" date="2023-06" db="EMBL/GenBank/DDBJ databases">
        <title>Genome-scale phylogeny and comparative genomics of the fungal order Sordariales.</title>
        <authorList>
            <consortium name="Lawrence Berkeley National Laboratory"/>
            <person name="Hensen N."/>
            <person name="Bonometti L."/>
            <person name="Westerberg I."/>
            <person name="Brannstrom I.O."/>
            <person name="Guillou S."/>
            <person name="Cros-Aarteil S."/>
            <person name="Calhoun S."/>
            <person name="Haridas S."/>
            <person name="Kuo A."/>
            <person name="Mondo S."/>
            <person name="Pangilinan J."/>
            <person name="Riley R."/>
            <person name="LaButti K."/>
            <person name="Andreopoulos B."/>
            <person name="Lipzen A."/>
            <person name="Chen C."/>
            <person name="Yanf M."/>
            <person name="Daum C."/>
            <person name="Ng V."/>
            <person name="Clum A."/>
            <person name="Steindorff A."/>
            <person name="Ohm R."/>
            <person name="Martin F."/>
            <person name="Silar P."/>
            <person name="Natvig D."/>
            <person name="Lalanne C."/>
            <person name="Gautier V."/>
            <person name="Ament-velasquez S.L."/>
            <person name="Kruys A."/>
            <person name="Hutchinson M.I."/>
            <person name="Powell A.J."/>
            <person name="Barry K."/>
            <person name="Miller A.N."/>
            <person name="Grigoriev I.V."/>
            <person name="Debuchy R."/>
            <person name="Gladieux P."/>
            <person name="Thoren M.H."/>
            <person name="Johannesson H."/>
        </authorList>
    </citation>
    <scope>NUCLEOTIDE SEQUENCE</scope>
    <source>
        <strain evidence="9">SMH2392-1A</strain>
    </source>
</reference>
<evidence type="ECO:0000313" key="10">
    <source>
        <dbReference type="Proteomes" id="UP001172101"/>
    </source>
</evidence>
<dbReference type="Pfam" id="PF11807">
    <property type="entry name" value="UstYa"/>
    <property type="match status" value="1"/>
</dbReference>